<reference evidence="2" key="1">
    <citation type="submission" date="2023-06" db="EMBL/GenBank/DDBJ databases">
        <title>Genomic analysis of the entomopathogenic nematode Steinernema hermaphroditum.</title>
        <authorList>
            <person name="Schwarz E.M."/>
            <person name="Heppert J.K."/>
            <person name="Baniya A."/>
            <person name="Schwartz H.T."/>
            <person name="Tan C.-H."/>
            <person name="Antoshechkin I."/>
            <person name="Sternberg P.W."/>
            <person name="Goodrich-Blair H."/>
            <person name="Dillman A.R."/>
        </authorList>
    </citation>
    <scope>NUCLEOTIDE SEQUENCE</scope>
    <source>
        <strain evidence="2">PS9179</strain>
        <tissue evidence="2">Whole animal</tissue>
    </source>
</reference>
<dbReference type="AlphaFoldDB" id="A0AA39HPP1"/>
<dbReference type="EMBL" id="JAUCMV010000003">
    <property type="protein sequence ID" value="KAK0409199.1"/>
    <property type="molecule type" value="Genomic_DNA"/>
</dbReference>
<accession>A0AA39HPP1</accession>
<organism evidence="2 3">
    <name type="scientific">Steinernema hermaphroditum</name>
    <dbReference type="NCBI Taxonomy" id="289476"/>
    <lineage>
        <taxon>Eukaryota</taxon>
        <taxon>Metazoa</taxon>
        <taxon>Ecdysozoa</taxon>
        <taxon>Nematoda</taxon>
        <taxon>Chromadorea</taxon>
        <taxon>Rhabditida</taxon>
        <taxon>Tylenchina</taxon>
        <taxon>Panagrolaimomorpha</taxon>
        <taxon>Strongyloidoidea</taxon>
        <taxon>Steinernematidae</taxon>
        <taxon>Steinernema</taxon>
    </lineage>
</organism>
<gene>
    <name evidence="2" type="ORF">QR680_004399</name>
</gene>
<comment type="caution">
    <text evidence="2">The sequence shown here is derived from an EMBL/GenBank/DDBJ whole genome shotgun (WGS) entry which is preliminary data.</text>
</comment>
<keyword evidence="1" id="KW-0812">Transmembrane</keyword>
<proteinExistence type="predicted"/>
<keyword evidence="1" id="KW-0472">Membrane</keyword>
<evidence type="ECO:0000313" key="2">
    <source>
        <dbReference type="EMBL" id="KAK0409199.1"/>
    </source>
</evidence>
<dbReference type="Proteomes" id="UP001175271">
    <property type="component" value="Unassembled WGS sequence"/>
</dbReference>
<name>A0AA39HPP1_9BILA</name>
<evidence type="ECO:0000313" key="3">
    <source>
        <dbReference type="Proteomes" id="UP001175271"/>
    </source>
</evidence>
<feature type="transmembrane region" description="Helical" evidence="1">
    <location>
        <begin position="63"/>
        <end position="84"/>
    </location>
</feature>
<keyword evidence="1" id="KW-1133">Transmembrane helix</keyword>
<keyword evidence="3" id="KW-1185">Reference proteome</keyword>
<evidence type="ECO:0000256" key="1">
    <source>
        <dbReference type="SAM" id="Phobius"/>
    </source>
</evidence>
<protein>
    <submittedName>
        <fullName evidence="2">Uncharacterized protein</fullName>
    </submittedName>
</protein>
<sequence>MAFQVTPPPKGRPMAENIPMVPLSSAMRSSPSLIDEDVESQRMKGEINLSIEEKEGSKGYVKFAAIMMGIIYGLLFLIYCLQILNDIPGRLIIP</sequence>